<reference evidence="8" key="2">
    <citation type="submission" date="2021-01" db="EMBL/GenBank/DDBJ databases">
        <authorList>
            <person name="Lovell J.T."/>
            <person name="Bentley N."/>
            <person name="Bhattarai G."/>
            <person name="Jenkins J.W."/>
            <person name="Sreedasyam A."/>
            <person name="Alarcon Y."/>
            <person name="Bock C."/>
            <person name="Boston L."/>
            <person name="Carlson J."/>
            <person name="Cervantes K."/>
            <person name="Clermont K."/>
            <person name="Krom N."/>
            <person name="Kubenka K."/>
            <person name="Mamidi S."/>
            <person name="Mattison C."/>
            <person name="Monteros M."/>
            <person name="Pisani C."/>
            <person name="Plott C."/>
            <person name="Rajasekar S."/>
            <person name="Rhein H.S."/>
            <person name="Rohla C."/>
            <person name="Song M."/>
            <person name="Hilaire R.S."/>
            <person name="Shu S."/>
            <person name="Wells L."/>
            <person name="Wang X."/>
            <person name="Webber J."/>
            <person name="Heerema R.J."/>
            <person name="Klein P."/>
            <person name="Conner P."/>
            <person name="Grauke L."/>
            <person name="Grimwood J."/>
            <person name="Schmutz J."/>
            <person name="Randall J.J."/>
        </authorList>
    </citation>
    <scope>NUCLEOTIDE SEQUENCE</scope>
    <source>
        <tissue evidence="8">Leaf</tissue>
    </source>
</reference>
<comment type="caution">
    <text evidence="7">The sequence shown here is derived from an EMBL/GenBank/DDBJ whole genome shotgun (WGS) entry which is preliminary data.</text>
</comment>
<proteinExistence type="inferred from homology"/>
<keyword evidence="1" id="KW-0488">Methylation</keyword>
<dbReference type="Proteomes" id="UP000811246">
    <property type="component" value="Chromosome 1"/>
</dbReference>
<evidence type="ECO:0000313" key="8">
    <source>
        <dbReference type="EMBL" id="KAG6700956.1"/>
    </source>
</evidence>
<evidence type="ECO:0000256" key="5">
    <source>
        <dbReference type="ARBA" id="ARBA00024045"/>
    </source>
</evidence>
<protein>
    <recommendedName>
        <fullName evidence="6">HMA domain-containing protein</fullName>
    </recommendedName>
</protein>
<name>A0A8T1PY19_CARIL</name>
<feature type="domain" description="HMA" evidence="6">
    <location>
        <begin position="2"/>
        <end position="65"/>
    </location>
</feature>
<evidence type="ECO:0000259" key="6">
    <source>
        <dbReference type="PROSITE" id="PS50846"/>
    </source>
</evidence>
<evidence type="ECO:0000256" key="3">
    <source>
        <dbReference type="ARBA" id="ARBA00023288"/>
    </source>
</evidence>
<dbReference type="PANTHER" id="PTHR45811:SF13">
    <property type="entry name" value="OS04G0661100 PROTEIN"/>
    <property type="match status" value="1"/>
</dbReference>
<evidence type="ECO:0000256" key="1">
    <source>
        <dbReference type="ARBA" id="ARBA00022481"/>
    </source>
</evidence>
<reference evidence="7" key="1">
    <citation type="submission" date="2020-12" db="EMBL/GenBank/DDBJ databases">
        <title>WGS assembly of Carya illinoinensis cv. Pawnee.</title>
        <authorList>
            <person name="Platts A."/>
            <person name="Shu S."/>
            <person name="Wright S."/>
            <person name="Barry K."/>
            <person name="Edger P."/>
            <person name="Pires J.C."/>
            <person name="Schmutz J."/>
        </authorList>
    </citation>
    <scope>NUCLEOTIDE SEQUENCE</scope>
    <source>
        <tissue evidence="7">Leaf</tissue>
    </source>
</reference>
<sequence>MVQKTVLKVNIACLKCKKNLLKAVTSLQGVDKVEVDEAKGTLTVTGDADPYEIIVRTRKTGKFAEVVSIGAPPKPGDGQNDQKKKAQVLIPYIPQNSCFVCERVPVVHVGCRDEPYPPCCIL</sequence>
<dbReference type="Proteomes" id="UP000811246">
    <property type="component" value="Chromosome 8"/>
</dbReference>
<evidence type="ECO:0000313" key="7">
    <source>
        <dbReference type="EMBL" id="KAG6645692.1"/>
    </source>
</evidence>
<comment type="similarity">
    <text evidence="5">Belongs to the HIPP family.</text>
</comment>
<dbReference type="InterPro" id="IPR006121">
    <property type="entry name" value="HMA_dom"/>
</dbReference>
<keyword evidence="3" id="KW-0449">Lipoprotein</keyword>
<dbReference type="EMBL" id="CM031825">
    <property type="protein sequence ID" value="KAG6731004.1"/>
    <property type="molecule type" value="Genomic_DNA"/>
</dbReference>
<keyword evidence="2" id="KW-0479">Metal-binding</keyword>
<dbReference type="EMBL" id="CM031816">
    <property type="protein sequence ID" value="KAG6645692.1"/>
    <property type="molecule type" value="Genomic_DNA"/>
</dbReference>
<dbReference type="Pfam" id="PF00403">
    <property type="entry name" value="HMA"/>
    <property type="match status" value="1"/>
</dbReference>
<evidence type="ECO:0000313" key="9">
    <source>
        <dbReference type="EMBL" id="KAG6731004.1"/>
    </source>
</evidence>
<keyword evidence="10" id="KW-1185">Reference proteome</keyword>
<keyword evidence="4" id="KW-0636">Prenylation</keyword>
<gene>
    <name evidence="7" type="ORF">CIPAW_08G139700</name>
    <name evidence="9" type="ORF">I3842_01G108600</name>
    <name evidence="8" type="ORF">I3842_08G139800</name>
</gene>
<dbReference type="EMBL" id="CM031832">
    <property type="protein sequence ID" value="KAG6700956.1"/>
    <property type="molecule type" value="Genomic_DNA"/>
</dbReference>
<evidence type="ECO:0000313" key="10">
    <source>
        <dbReference type="Proteomes" id="UP000811609"/>
    </source>
</evidence>
<dbReference type="Proteomes" id="UP000811609">
    <property type="component" value="Chromosome 8"/>
</dbReference>
<dbReference type="PANTHER" id="PTHR45811">
    <property type="entry name" value="COPPER TRANSPORT PROTEIN FAMILY-RELATED"/>
    <property type="match status" value="1"/>
</dbReference>
<evidence type="ECO:0000256" key="4">
    <source>
        <dbReference type="ARBA" id="ARBA00023289"/>
    </source>
</evidence>
<dbReference type="InterPro" id="IPR051863">
    <property type="entry name" value="HIPP"/>
</dbReference>
<dbReference type="GO" id="GO:0046872">
    <property type="term" value="F:metal ion binding"/>
    <property type="evidence" value="ECO:0007669"/>
    <property type="project" value="UniProtKB-KW"/>
</dbReference>
<evidence type="ECO:0000256" key="2">
    <source>
        <dbReference type="ARBA" id="ARBA00022723"/>
    </source>
</evidence>
<dbReference type="CDD" id="cd00371">
    <property type="entry name" value="HMA"/>
    <property type="match status" value="1"/>
</dbReference>
<organism evidence="7 10">
    <name type="scientific">Carya illinoinensis</name>
    <name type="common">Pecan</name>
    <dbReference type="NCBI Taxonomy" id="32201"/>
    <lineage>
        <taxon>Eukaryota</taxon>
        <taxon>Viridiplantae</taxon>
        <taxon>Streptophyta</taxon>
        <taxon>Embryophyta</taxon>
        <taxon>Tracheophyta</taxon>
        <taxon>Spermatophyta</taxon>
        <taxon>Magnoliopsida</taxon>
        <taxon>eudicotyledons</taxon>
        <taxon>Gunneridae</taxon>
        <taxon>Pentapetalae</taxon>
        <taxon>rosids</taxon>
        <taxon>fabids</taxon>
        <taxon>Fagales</taxon>
        <taxon>Juglandaceae</taxon>
        <taxon>Carya</taxon>
    </lineage>
</organism>
<accession>A0A8T1PY19</accession>
<dbReference type="PROSITE" id="PS50846">
    <property type="entry name" value="HMA_2"/>
    <property type="match status" value="1"/>
</dbReference>
<dbReference type="AlphaFoldDB" id="A0A8T1PY19"/>